<dbReference type="Proteomes" id="UP000071859">
    <property type="component" value="Unassembled WGS sequence"/>
</dbReference>
<dbReference type="InterPro" id="IPR016181">
    <property type="entry name" value="Acyl_CoA_acyltransferase"/>
</dbReference>
<evidence type="ECO:0000256" key="5">
    <source>
        <dbReference type="ARBA" id="ARBA00022929"/>
    </source>
</evidence>
<comment type="caution">
    <text evidence="9">The sequence shown here is derived from an EMBL/GenBank/DDBJ whole genome shotgun (WGS) entry which is preliminary data.</text>
</comment>
<comment type="catalytic activity">
    <reaction evidence="6 8">
        <text>a fatty acyl-[ACP] + S-adenosyl-L-methionine = an N-acyl-L-homoserine lactone + S-methyl-5'-thioadenosine + holo-[ACP] + H(+)</text>
        <dbReference type="Rhea" id="RHEA:10096"/>
        <dbReference type="Rhea" id="RHEA-COMP:9685"/>
        <dbReference type="Rhea" id="RHEA-COMP:14125"/>
        <dbReference type="ChEBI" id="CHEBI:15378"/>
        <dbReference type="ChEBI" id="CHEBI:17509"/>
        <dbReference type="ChEBI" id="CHEBI:55474"/>
        <dbReference type="ChEBI" id="CHEBI:59789"/>
        <dbReference type="ChEBI" id="CHEBI:64479"/>
        <dbReference type="ChEBI" id="CHEBI:138651"/>
        <dbReference type="EC" id="2.3.1.184"/>
    </reaction>
</comment>
<dbReference type="Gene3D" id="3.40.630.30">
    <property type="match status" value="1"/>
</dbReference>
<dbReference type="GO" id="GO:0061579">
    <property type="term" value="F:N-acyl homoserine lactone synthase activity"/>
    <property type="evidence" value="ECO:0007669"/>
    <property type="project" value="UniProtKB-UniRule"/>
</dbReference>
<evidence type="ECO:0000313" key="9">
    <source>
        <dbReference type="EMBL" id="SAL06910.1"/>
    </source>
</evidence>
<evidence type="ECO:0000256" key="2">
    <source>
        <dbReference type="ARBA" id="ARBA00022654"/>
    </source>
</evidence>
<sequence length="193" mass="21703">MENSLRIIVRPYDKLSPSQRRALAQFRHEIFVNQLSWQLNEARAGLEMDQYDTHHATYVLAYSLDGELCGCARLISTIHRTMLAEQFKELLGSTPMPQARGVWELSRLAIRATSVGPATDWPIKAILRVIVSYTLKQGGRQLVGVMFLSMERLLRRIGVLTHRIAGSRTLDGKKAVACQMDLGSQTQLALGLR</sequence>
<proteinExistence type="inferred from homology"/>
<protein>
    <recommendedName>
        <fullName evidence="1 8">Acyl-homoserine-lactone synthase</fullName>
        <ecNumber evidence="1 8">2.3.1.184</ecNumber>
    </recommendedName>
    <alternativeName>
        <fullName evidence="8">Autoinducer synthesis protein</fullName>
    </alternativeName>
</protein>
<keyword evidence="4 8" id="KW-0949">S-adenosyl-L-methionine</keyword>
<reference evidence="9" key="1">
    <citation type="submission" date="2016-01" db="EMBL/GenBank/DDBJ databases">
        <authorList>
            <person name="Peeters C."/>
        </authorList>
    </citation>
    <scope>NUCLEOTIDE SEQUENCE</scope>
    <source>
        <strain evidence="9">LMG 29321</strain>
    </source>
</reference>
<dbReference type="PRINTS" id="PR01549">
    <property type="entry name" value="AUTOINDCRSYN"/>
</dbReference>
<name>A0A158EJK4_9BURK</name>
<dbReference type="AlphaFoldDB" id="A0A158EJK4"/>
<dbReference type="PANTHER" id="PTHR39322">
    <property type="entry name" value="ACYL-HOMOSERINE-LACTONE SYNTHASE"/>
    <property type="match status" value="1"/>
</dbReference>
<keyword evidence="5 7" id="KW-0071">Autoinducer synthesis</keyword>
<evidence type="ECO:0000256" key="1">
    <source>
        <dbReference type="ARBA" id="ARBA00012340"/>
    </source>
</evidence>
<evidence type="ECO:0000256" key="3">
    <source>
        <dbReference type="ARBA" id="ARBA00022679"/>
    </source>
</evidence>
<dbReference type="InterPro" id="IPR001690">
    <property type="entry name" value="Autoind_synthase"/>
</dbReference>
<accession>A0A158EJK4</accession>
<dbReference type="Pfam" id="PF00765">
    <property type="entry name" value="Autoind_synth"/>
    <property type="match status" value="1"/>
</dbReference>
<dbReference type="EMBL" id="FCOX02000146">
    <property type="protein sequence ID" value="SAL06910.1"/>
    <property type="molecule type" value="Genomic_DNA"/>
</dbReference>
<dbReference type="SUPFAM" id="SSF55729">
    <property type="entry name" value="Acyl-CoA N-acyltransferases (Nat)"/>
    <property type="match status" value="1"/>
</dbReference>
<keyword evidence="3 8" id="KW-0808">Transferase</keyword>
<evidence type="ECO:0000256" key="4">
    <source>
        <dbReference type="ARBA" id="ARBA00022691"/>
    </source>
</evidence>
<evidence type="ECO:0000256" key="8">
    <source>
        <dbReference type="RuleBase" id="RU361135"/>
    </source>
</evidence>
<dbReference type="PROSITE" id="PS51187">
    <property type="entry name" value="AUTOINDUCER_SYNTH_2"/>
    <property type="match status" value="1"/>
</dbReference>
<organism evidence="9 10">
    <name type="scientific">Caballeronia calidae</name>
    <dbReference type="NCBI Taxonomy" id="1777139"/>
    <lineage>
        <taxon>Bacteria</taxon>
        <taxon>Pseudomonadati</taxon>
        <taxon>Pseudomonadota</taxon>
        <taxon>Betaproteobacteria</taxon>
        <taxon>Burkholderiales</taxon>
        <taxon>Burkholderiaceae</taxon>
        <taxon>Caballeronia</taxon>
    </lineage>
</organism>
<evidence type="ECO:0000313" key="10">
    <source>
        <dbReference type="Proteomes" id="UP000071859"/>
    </source>
</evidence>
<dbReference type="PROSITE" id="PS00949">
    <property type="entry name" value="AUTOINDUCER_SYNTH_1"/>
    <property type="match status" value="1"/>
</dbReference>
<keyword evidence="10" id="KW-1185">Reference proteome</keyword>
<dbReference type="PANTHER" id="PTHR39322:SF1">
    <property type="entry name" value="ISOVALERYL-HOMOSERINE LACTONE SYNTHASE"/>
    <property type="match status" value="1"/>
</dbReference>
<keyword evidence="2 7" id="KW-0673">Quorum sensing</keyword>
<dbReference type="GO" id="GO:0007165">
    <property type="term" value="P:signal transduction"/>
    <property type="evidence" value="ECO:0007669"/>
    <property type="project" value="TreeGrafter"/>
</dbReference>
<dbReference type="EC" id="2.3.1.184" evidence="1 8"/>
<dbReference type="GO" id="GO:0009372">
    <property type="term" value="P:quorum sensing"/>
    <property type="evidence" value="ECO:0007669"/>
    <property type="project" value="UniProtKB-UniRule"/>
</dbReference>
<comment type="similarity">
    <text evidence="7 8">Belongs to the autoinducer synthase family.</text>
</comment>
<evidence type="ECO:0000256" key="6">
    <source>
        <dbReference type="ARBA" id="ARBA00048576"/>
    </source>
</evidence>
<dbReference type="InterPro" id="IPR018311">
    <property type="entry name" value="Autoind_synth_CS"/>
</dbReference>
<evidence type="ECO:0000256" key="7">
    <source>
        <dbReference type="PROSITE-ProRule" id="PRU00533"/>
    </source>
</evidence>
<gene>
    <name evidence="9" type="ORF">AWB78_08313</name>
</gene>